<name>A0A0S3SY27_PHAAN</name>
<feature type="region of interest" description="Disordered" evidence="1">
    <location>
        <begin position="37"/>
        <end position="66"/>
    </location>
</feature>
<accession>A0A0S3SY27</accession>
<dbReference type="EMBL" id="AP015042">
    <property type="protein sequence ID" value="BAT97766.1"/>
    <property type="molecule type" value="Genomic_DNA"/>
</dbReference>
<evidence type="ECO:0000313" key="3">
    <source>
        <dbReference type="EMBL" id="BAT97766.1"/>
    </source>
</evidence>
<reference evidence="3 4" key="1">
    <citation type="journal article" date="2015" name="Sci. Rep.">
        <title>The power of single molecule real-time sequencing technology in the de novo assembly of a eukaryotic genome.</title>
        <authorList>
            <person name="Sakai H."/>
            <person name="Naito K."/>
            <person name="Ogiso-Tanaka E."/>
            <person name="Takahashi Y."/>
            <person name="Iseki K."/>
            <person name="Muto C."/>
            <person name="Satou K."/>
            <person name="Teruya K."/>
            <person name="Shiroma A."/>
            <person name="Shimoji M."/>
            <person name="Hirano T."/>
            <person name="Itoh T."/>
            <person name="Kaga A."/>
            <person name="Tomooka N."/>
        </authorList>
    </citation>
    <scope>NUCLEOTIDE SEQUENCE [LARGE SCALE GENOMIC DNA]</scope>
    <source>
        <strain evidence="4">cv. Shumari</strain>
    </source>
</reference>
<protein>
    <recommendedName>
        <fullName evidence="5">Secreted protein</fullName>
    </recommendedName>
</protein>
<dbReference type="Proteomes" id="UP000291084">
    <property type="component" value="Chromosome 9"/>
</dbReference>
<organism evidence="3 4">
    <name type="scientific">Vigna angularis var. angularis</name>
    <dbReference type="NCBI Taxonomy" id="157739"/>
    <lineage>
        <taxon>Eukaryota</taxon>
        <taxon>Viridiplantae</taxon>
        <taxon>Streptophyta</taxon>
        <taxon>Embryophyta</taxon>
        <taxon>Tracheophyta</taxon>
        <taxon>Spermatophyta</taxon>
        <taxon>Magnoliopsida</taxon>
        <taxon>eudicotyledons</taxon>
        <taxon>Gunneridae</taxon>
        <taxon>Pentapetalae</taxon>
        <taxon>rosids</taxon>
        <taxon>fabids</taxon>
        <taxon>Fabales</taxon>
        <taxon>Fabaceae</taxon>
        <taxon>Papilionoideae</taxon>
        <taxon>50 kb inversion clade</taxon>
        <taxon>NPAAA clade</taxon>
        <taxon>indigoferoid/millettioid clade</taxon>
        <taxon>Phaseoleae</taxon>
        <taxon>Vigna</taxon>
    </lineage>
</organism>
<keyword evidence="4" id="KW-1185">Reference proteome</keyword>
<feature type="compositionally biased region" description="Polar residues" evidence="1">
    <location>
        <begin position="54"/>
        <end position="66"/>
    </location>
</feature>
<dbReference type="AlphaFoldDB" id="A0A0S3SY27"/>
<keyword evidence="2" id="KW-0732">Signal</keyword>
<proteinExistence type="predicted"/>
<gene>
    <name evidence="3" type="primary">Vigan.09G130300</name>
    <name evidence="3" type="ORF">VIGAN_09130300</name>
</gene>
<evidence type="ECO:0008006" key="5">
    <source>
        <dbReference type="Google" id="ProtNLM"/>
    </source>
</evidence>
<feature type="signal peptide" evidence="2">
    <location>
        <begin position="1"/>
        <end position="23"/>
    </location>
</feature>
<evidence type="ECO:0000256" key="2">
    <source>
        <dbReference type="SAM" id="SignalP"/>
    </source>
</evidence>
<sequence length="106" mass="11925">MWQTARPRVMPACLFTLYHVAWAVRLLQQSRASIGPAVVPDLPLSPRRRRRHQSPSGPLSAADNTNHLSEHLKKYLGTKHELDGGFSWSLIHRTDEDSEAACRGIT</sequence>
<evidence type="ECO:0000256" key="1">
    <source>
        <dbReference type="SAM" id="MobiDB-lite"/>
    </source>
</evidence>
<evidence type="ECO:0000313" key="4">
    <source>
        <dbReference type="Proteomes" id="UP000291084"/>
    </source>
</evidence>
<feature type="chain" id="PRO_5006618633" description="Secreted protein" evidence="2">
    <location>
        <begin position="24"/>
        <end position="106"/>
    </location>
</feature>